<gene>
    <name evidence="2" type="ordered locus">Pcal_1236</name>
</gene>
<name>A3MVJ4_PYRCJ</name>
<protein>
    <recommendedName>
        <fullName evidence="4">TIGR00304 family protein</fullName>
    </recommendedName>
</protein>
<keyword evidence="1" id="KW-1133">Transmembrane helix</keyword>
<keyword evidence="1" id="KW-0472">Membrane</keyword>
<reference evidence="2" key="1">
    <citation type="submission" date="2007-02" db="EMBL/GenBank/DDBJ databases">
        <title>Complete sequence of Pyrobaculum calidifontis JCM 11548.</title>
        <authorList>
            <consortium name="US DOE Joint Genome Institute"/>
            <person name="Copeland A."/>
            <person name="Lucas S."/>
            <person name="Lapidus A."/>
            <person name="Barry K."/>
            <person name="Glavina del Rio T."/>
            <person name="Dalin E."/>
            <person name="Tice H."/>
            <person name="Pitluck S."/>
            <person name="Chain P."/>
            <person name="Malfatti S."/>
            <person name="Shin M."/>
            <person name="Vergez L."/>
            <person name="Schmutz J."/>
            <person name="Larimer F."/>
            <person name="Land M."/>
            <person name="Hauser L."/>
            <person name="Kyrpides N."/>
            <person name="Mikhailova N."/>
            <person name="Cozen A.E."/>
            <person name="Fitz-Gibbon S.T."/>
            <person name="House C.H."/>
            <person name="Saltikov C."/>
            <person name="Lowe T.M."/>
            <person name="Richardson P."/>
        </authorList>
    </citation>
    <scope>NUCLEOTIDE SEQUENCE [LARGE SCALE GENOMIC DNA]</scope>
    <source>
        <strain evidence="2">JCM 11548</strain>
    </source>
</reference>
<evidence type="ECO:0000256" key="1">
    <source>
        <dbReference type="SAM" id="Phobius"/>
    </source>
</evidence>
<feature type="transmembrane region" description="Helical" evidence="1">
    <location>
        <begin position="67"/>
        <end position="89"/>
    </location>
</feature>
<keyword evidence="3" id="KW-1185">Reference proteome</keyword>
<keyword evidence="1" id="KW-0812">Transmembrane</keyword>
<dbReference type="AlphaFoldDB" id="A3MVJ4"/>
<accession>A3MVJ4</accession>
<dbReference type="Proteomes" id="UP000001431">
    <property type="component" value="Chromosome"/>
</dbReference>
<feature type="transmembrane region" description="Helical" evidence="1">
    <location>
        <begin position="12"/>
        <end position="37"/>
    </location>
</feature>
<dbReference type="STRING" id="410359.Pcal_1236"/>
<dbReference type="KEGG" id="pcl:Pcal_1236"/>
<dbReference type="NCBIfam" id="TIGR00304">
    <property type="entry name" value="TIGR00304 family membrane protein"/>
    <property type="match status" value="1"/>
</dbReference>
<evidence type="ECO:0000313" key="3">
    <source>
        <dbReference type="Proteomes" id="UP000001431"/>
    </source>
</evidence>
<dbReference type="HOGENOM" id="CLU_149108_3_0_2"/>
<feature type="transmembrane region" description="Helical" evidence="1">
    <location>
        <begin position="44"/>
        <end position="61"/>
    </location>
</feature>
<evidence type="ECO:0008006" key="4">
    <source>
        <dbReference type="Google" id="ProtNLM"/>
    </source>
</evidence>
<dbReference type="EMBL" id="CP000561">
    <property type="protein sequence ID" value="ABO08661.1"/>
    <property type="molecule type" value="Genomic_DNA"/>
</dbReference>
<sequence length="91" mass="9191">MVLNQSPISHMALAEVALLAFALIVAGFLLMVISLLLAARGGEARGEAGGVIMIGPVPIVFGTSKNAALAAAVAALMVLGLLLFLVVLLPK</sequence>
<evidence type="ECO:0000313" key="2">
    <source>
        <dbReference type="EMBL" id="ABO08661.1"/>
    </source>
</evidence>
<proteinExistence type="predicted"/>
<dbReference type="Pfam" id="PF01998">
    <property type="entry name" value="DUF131"/>
    <property type="match status" value="1"/>
</dbReference>
<dbReference type="InterPro" id="IPR002849">
    <property type="entry name" value="DUF131"/>
</dbReference>
<organism evidence="2 3">
    <name type="scientific">Pyrobaculum calidifontis (strain DSM 21063 / JCM 11548 / VA1)</name>
    <dbReference type="NCBI Taxonomy" id="410359"/>
    <lineage>
        <taxon>Archaea</taxon>
        <taxon>Thermoproteota</taxon>
        <taxon>Thermoprotei</taxon>
        <taxon>Thermoproteales</taxon>
        <taxon>Thermoproteaceae</taxon>
        <taxon>Pyrobaculum</taxon>
    </lineage>
</organism>